<sequence>MSSLVNFLGLMGLYLPFWQPKSTLTPQIHLLELSPVT</sequence>
<dbReference type="Proteomes" id="UP000017981">
    <property type="component" value="Unassembled WGS sequence"/>
</dbReference>
<dbReference type="EMBL" id="CAQL01000563">
    <property type="protein sequence ID" value="CCQ56133.1"/>
    <property type="molecule type" value="Genomic_DNA"/>
</dbReference>
<reference evidence="1 2" key="2">
    <citation type="submission" date="2013-09" db="EMBL/GenBank/DDBJ databases">
        <title>Whole genome comparison of six Crocosphaera watsonii strains with differing phenotypes.</title>
        <authorList>
            <person name="Bench S.R."/>
            <person name="Heller P."/>
            <person name="Frank I."/>
            <person name="Arciniega M."/>
            <person name="Shilova I.N."/>
            <person name="Zehr J.P."/>
        </authorList>
    </citation>
    <scope>NUCLEOTIDE SEQUENCE [LARGE SCALE GENOMIC DNA]</scope>
    <source>
        <strain evidence="1 2">WH 0005</strain>
    </source>
</reference>
<organism evidence="1 2">
    <name type="scientific">Crocosphaera watsonii WH 0005</name>
    <dbReference type="NCBI Taxonomy" id="423472"/>
    <lineage>
        <taxon>Bacteria</taxon>
        <taxon>Bacillati</taxon>
        <taxon>Cyanobacteriota</taxon>
        <taxon>Cyanophyceae</taxon>
        <taxon>Oscillatoriophycideae</taxon>
        <taxon>Chroococcales</taxon>
        <taxon>Aphanothecaceae</taxon>
        <taxon>Crocosphaera</taxon>
    </lineage>
</organism>
<dbReference type="AlphaFoldDB" id="T2ISZ7"/>
<proteinExistence type="predicted"/>
<gene>
    <name evidence="1" type="ORF">CWATWH0005_1150</name>
</gene>
<accession>T2ISZ7</accession>
<comment type="caution">
    <text evidence="1">The sequence shown here is derived from an EMBL/GenBank/DDBJ whole genome shotgun (WGS) entry which is preliminary data.</text>
</comment>
<evidence type="ECO:0000313" key="2">
    <source>
        <dbReference type="Proteomes" id="UP000017981"/>
    </source>
</evidence>
<reference evidence="1 2" key="1">
    <citation type="submission" date="2013-01" db="EMBL/GenBank/DDBJ databases">
        <authorList>
            <person name="Bench S."/>
        </authorList>
    </citation>
    <scope>NUCLEOTIDE SEQUENCE [LARGE SCALE GENOMIC DNA]</scope>
    <source>
        <strain evidence="1 2">WH 0005</strain>
    </source>
</reference>
<name>T2ISZ7_CROWT</name>
<evidence type="ECO:0000313" key="1">
    <source>
        <dbReference type="EMBL" id="CCQ56133.1"/>
    </source>
</evidence>
<protein>
    <submittedName>
        <fullName evidence="1">Uncharacterized protein</fullName>
    </submittedName>
</protein>